<dbReference type="AlphaFoldDB" id="A0A399DYA4"/>
<gene>
    <name evidence="1" type="ORF">Mcate_01597</name>
</gene>
<evidence type="ECO:0000313" key="2">
    <source>
        <dbReference type="Proteomes" id="UP000266089"/>
    </source>
</evidence>
<dbReference type="Gene3D" id="2.60.40.10">
    <property type="entry name" value="Immunoglobulins"/>
    <property type="match status" value="1"/>
</dbReference>
<dbReference type="RefSeq" id="WP_119361655.1">
    <property type="nucleotide sequence ID" value="NZ_JBHSXZ010000031.1"/>
</dbReference>
<protein>
    <recommendedName>
        <fullName evidence="3">Lipoprotein</fullName>
    </recommendedName>
</protein>
<dbReference type="InterPro" id="IPR013783">
    <property type="entry name" value="Ig-like_fold"/>
</dbReference>
<evidence type="ECO:0000313" key="1">
    <source>
        <dbReference type="EMBL" id="RIH76876.1"/>
    </source>
</evidence>
<dbReference type="PROSITE" id="PS51257">
    <property type="entry name" value="PROKAR_LIPOPROTEIN"/>
    <property type="match status" value="1"/>
</dbReference>
<reference evidence="1 2" key="1">
    <citation type="submission" date="2018-08" db="EMBL/GenBank/DDBJ databases">
        <title>Meiothermus cateniformans JCM 15151 genome sequencing project.</title>
        <authorList>
            <person name="Da Costa M.S."/>
            <person name="Albuquerque L."/>
            <person name="Raposo P."/>
            <person name="Froufe H.J.C."/>
            <person name="Barroso C.S."/>
            <person name="Egas C."/>
        </authorList>
    </citation>
    <scope>NUCLEOTIDE SEQUENCE [LARGE SCALE GENOMIC DNA]</scope>
    <source>
        <strain evidence="1 2">JCM 15151</strain>
    </source>
</reference>
<organism evidence="1 2">
    <name type="scientific">Meiothermus taiwanensis</name>
    <dbReference type="NCBI Taxonomy" id="172827"/>
    <lineage>
        <taxon>Bacteria</taxon>
        <taxon>Thermotogati</taxon>
        <taxon>Deinococcota</taxon>
        <taxon>Deinococci</taxon>
        <taxon>Thermales</taxon>
        <taxon>Thermaceae</taxon>
        <taxon>Meiothermus</taxon>
    </lineage>
</organism>
<name>A0A399DYA4_9DEIN</name>
<dbReference type="OrthoDB" id="32022at2"/>
<accession>A0A399DYA4</accession>
<dbReference type="EMBL" id="QWKX01000035">
    <property type="protein sequence ID" value="RIH76876.1"/>
    <property type="molecule type" value="Genomic_DNA"/>
</dbReference>
<evidence type="ECO:0008006" key="3">
    <source>
        <dbReference type="Google" id="ProtNLM"/>
    </source>
</evidence>
<dbReference type="Proteomes" id="UP000266089">
    <property type="component" value="Unassembled WGS sequence"/>
</dbReference>
<comment type="caution">
    <text evidence="1">The sequence shown here is derived from an EMBL/GenBank/DDBJ whole genome shotgun (WGS) entry which is preliminary data.</text>
</comment>
<proteinExistence type="predicted"/>
<sequence>MRYAPLLFLLLLSACQRPGDTQPPLIGITQPKSGVLSQRSLQVQGYALDDVGVQSVKAGGKELLPEASRGRKLVRFSFRVQAPQSGQVEIKVDATDMSGQTRTVRLPLVLDARPPQIVIERAERVVTVVQPARKRTLPDGTEEEIPARTESTLQISGRVLDDTGVDRVTLQYNRTFSPLSLPKGKEVSFYVELPVRRVTLIAVDAAGNRTSVDVSR</sequence>